<protein>
    <recommendedName>
        <fullName evidence="1">DUF6680 domain-containing protein</fullName>
    </recommendedName>
</protein>
<dbReference type="RefSeq" id="WP_108690293.1">
    <property type="nucleotide sequence ID" value="NZ_QCYH01000001.1"/>
</dbReference>
<proteinExistence type="predicted"/>
<dbReference type="AlphaFoldDB" id="A0A2T7GAY6"/>
<evidence type="ECO:0000313" key="3">
    <source>
        <dbReference type="Proteomes" id="UP000244446"/>
    </source>
</evidence>
<organism evidence="2 3">
    <name type="scientific">Pelagivirga sediminicola</name>
    <dbReference type="NCBI Taxonomy" id="2170575"/>
    <lineage>
        <taxon>Bacteria</taxon>
        <taxon>Pseudomonadati</taxon>
        <taxon>Pseudomonadota</taxon>
        <taxon>Alphaproteobacteria</taxon>
        <taxon>Rhodobacterales</taxon>
        <taxon>Paracoccaceae</taxon>
        <taxon>Pelagivirga</taxon>
    </lineage>
</organism>
<accession>A0A2T7GAY6</accession>
<gene>
    <name evidence="2" type="ORF">DC366_00830</name>
</gene>
<sequence>MDIDWNNAIGWSEAAIICATLLGPVLAVQAQKWLERKRNIKERRLIIFRTLMATRAAMLSAAHVEALNAIPVEFYGTKGKSKEINDAWKLYIDHHDDRLPAGEAWGQKRLDLFLDMLHLISQSLGYGFSRAQLERDIYSPRAHGELETEQTIIRKGIVKLLNGEATLPMSVVDFPATADEATLANQVVIADLLVEVLRGERSLKLDQGPQDE</sequence>
<comment type="caution">
    <text evidence="2">The sequence shown here is derived from an EMBL/GenBank/DDBJ whole genome shotgun (WGS) entry which is preliminary data.</text>
</comment>
<feature type="domain" description="DUF6680" evidence="1">
    <location>
        <begin position="14"/>
        <end position="178"/>
    </location>
</feature>
<dbReference type="Pfam" id="PF20385">
    <property type="entry name" value="DUF6680"/>
    <property type="match status" value="1"/>
</dbReference>
<evidence type="ECO:0000259" key="1">
    <source>
        <dbReference type="Pfam" id="PF20385"/>
    </source>
</evidence>
<reference evidence="2 3" key="1">
    <citation type="submission" date="2018-04" db="EMBL/GenBank/DDBJ databases">
        <title>Pelagivirga bohaiensis gen. nov., sp. nov., a bacterium isolated from the Bohai Sea.</title>
        <authorList>
            <person name="Ji X."/>
        </authorList>
    </citation>
    <scope>NUCLEOTIDE SEQUENCE [LARGE SCALE GENOMIC DNA]</scope>
    <source>
        <strain evidence="2 3">BH-SD19</strain>
    </source>
</reference>
<evidence type="ECO:0000313" key="2">
    <source>
        <dbReference type="EMBL" id="PVA11548.1"/>
    </source>
</evidence>
<dbReference type="OrthoDB" id="1493705at2"/>
<dbReference type="EMBL" id="QCYH01000001">
    <property type="protein sequence ID" value="PVA11548.1"/>
    <property type="molecule type" value="Genomic_DNA"/>
</dbReference>
<dbReference type="Proteomes" id="UP000244446">
    <property type="component" value="Unassembled WGS sequence"/>
</dbReference>
<keyword evidence="3" id="KW-1185">Reference proteome</keyword>
<name>A0A2T7GAY6_9RHOB</name>
<dbReference type="InterPro" id="IPR046502">
    <property type="entry name" value="DUF6680"/>
</dbReference>